<evidence type="ECO:0000313" key="3">
    <source>
        <dbReference type="Proteomes" id="UP000498980"/>
    </source>
</evidence>
<evidence type="ECO:0000313" key="1">
    <source>
        <dbReference type="EMBL" id="GFN00718.1"/>
    </source>
</evidence>
<name>A0A7J0CEN2_9ACTN</name>
<organism evidence="1 3">
    <name type="scientific">Streptomyces fulvorobeus</name>
    <dbReference type="NCBI Taxonomy" id="284028"/>
    <lineage>
        <taxon>Bacteria</taxon>
        <taxon>Bacillati</taxon>
        <taxon>Actinomycetota</taxon>
        <taxon>Actinomycetes</taxon>
        <taxon>Kitasatosporales</taxon>
        <taxon>Streptomycetaceae</taxon>
        <taxon>Streptomyces</taxon>
    </lineage>
</organism>
<evidence type="ECO:0000313" key="2">
    <source>
        <dbReference type="EMBL" id="NYE44204.1"/>
    </source>
</evidence>
<keyword evidence="3" id="KW-1185">Reference proteome</keyword>
<reference evidence="2 4" key="2">
    <citation type="submission" date="2020-07" db="EMBL/GenBank/DDBJ databases">
        <title>Sequencing the genomes of 1000 actinobacteria strains.</title>
        <authorList>
            <person name="Klenk H.-P."/>
        </authorList>
    </citation>
    <scope>NUCLEOTIDE SEQUENCE [LARGE SCALE GENOMIC DNA]</scope>
    <source>
        <strain evidence="2 4">DSM 41455</strain>
    </source>
</reference>
<protein>
    <submittedName>
        <fullName evidence="1">Uncharacterized protein</fullName>
    </submittedName>
</protein>
<dbReference type="Proteomes" id="UP000530403">
    <property type="component" value="Unassembled WGS sequence"/>
</dbReference>
<sequence>MSVVTNLLPANTSGIETDTSGWTAGSNTTLSKSTRFYTGASSLGMTATAAGSVTATISARVAVVAGTEYTAYSYWAGVAAVAGRISTIRVDWYAAVSGGTAISSTTSAGVALPNATTWVTPPPILIATAPAGAAYASVTVSCSGLAAGATVVTDATAFGLPAAVPANLLAYNVSGVEVDTSGWGAWGNVTLSRLTTAWEGWYGLALTSVAAGEVQSGMSANVPVVPGTEYAGASAVQPIGSAGGAEFRVELRWYSAEGTYISSSPSTPWTPAGGGWTRVTAIGVAPSGAVFARLRLRAVATGAGQVWACDRMALIPAPTPSGSLLTYNVCSMEVDASGWTAISGCTVSRSTDTAWEGVASLRIDEIGTAGMDATVTMSAPVPVAPRQSYQVTPHLKLGVSAEPRKLIAGFIWYNAADEVVATTAGTWTLSAGSGWYVPPTSAVAPATAARLAVSFRIISSEIGQPAYLDDVSLVPGGLAAIPDVIPDRYGVSVALQGLTAGGYTYWGLWRVGGDGTMTAVRGSSGDLTKVAITGDVAVVEDYEAPLGVEVRYYVKLWTTTAYRSTMSLPIVVPEPHPTEIVLKDPGLPARQTTAVVSKGGQPTWTRRARQGVNPVRGRARPIIISDMRTSREGTMTLITETSEDLAAMWWLLEPGNALLIQWPSLWGETDVYVSVGDVAEAPVVEYAEYRDRTWTVPLTEVDRPIGGATGSAGRTWQSVTTEHSDYLDVLTTYASWLGVYTGVEGT</sequence>
<dbReference type="Proteomes" id="UP000498980">
    <property type="component" value="Unassembled WGS sequence"/>
</dbReference>
<evidence type="ECO:0000313" key="4">
    <source>
        <dbReference type="Proteomes" id="UP000530403"/>
    </source>
</evidence>
<dbReference type="EMBL" id="BLWC01000001">
    <property type="protein sequence ID" value="GFN00718.1"/>
    <property type="molecule type" value="Genomic_DNA"/>
</dbReference>
<gene>
    <name evidence="2" type="ORF">HEB29_005215</name>
    <name evidence="1" type="ORF">Sfulv_55280</name>
</gene>
<dbReference type="Gene3D" id="2.60.120.260">
    <property type="entry name" value="Galactose-binding domain-like"/>
    <property type="match status" value="3"/>
</dbReference>
<accession>A0A7J0CEN2</accession>
<dbReference type="EMBL" id="JACCCF010000001">
    <property type="protein sequence ID" value="NYE44204.1"/>
    <property type="molecule type" value="Genomic_DNA"/>
</dbReference>
<dbReference type="RefSeq" id="WP_173316943.1">
    <property type="nucleotide sequence ID" value="NZ_BAAAUE010000022.1"/>
</dbReference>
<dbReference type="AlphaFoldDB" id="A0A7J0CEN2"/>
<proteinExistence type="predicted"/>
<comment type="caution">
    <text evidence="1">The sequence shown here is derived from an EMBL/GenBank/DDBJ whole genome shotgun (WGS) entry which is preliminary data.</text>
</comment>
<reference evidence="1 3" key="1">
    <citation type="submission" date="2020-05" db="EMBL/GenBank/DDBJ databases">
        <title>Whole genome shotgun sequence of Streptomyces fulvorobeus NBRC 15897.</title>
        <authorList>
            <person name="Komaki H."/>
            <person name="Tamura T."/>
        </authorList>
    </citation>
    <scope>NUCLEOTIDE SEQUENCE [LARGE SCALE GENOMIC DNA]</scope>
    <source>
        <strain evidence="1 3">NBRC 15897</strain>
    </source>
</reference>